<evidence type="ECO:0000256" key="1">
    <source>
        <dbReference type="SAM" id="Phobius"/>
    </source>
</evidence>
<feature type="transmembrane region" description="Helical" evidence="1">
    <location>
        <begin position="26"/>
        <end position="45"/>
    </location>
</feature>
<gene>
    <name evidence="2" type="ORF">ANN_11488</name>
</gene>
<dbReference type="EMBL" id="JAJSOF020000015">
    <property type="protein sequence ID" value="KAJ4441630.1"/>
    <property type="molecule type" value="Genomic_DNA"/>
</dbReference>
<comment type="caution">
    <text evidence="2">The sequence shown here is derived from an EMBL/GenBank/DDBJ whole genome shotgun (WGS) entry which is preliminary data.</text>
</comment>
<feature type="transmembrane region" description="Helical" evidence="1">
    <location>
        <begin position="219"/>
        <end position="241"/>
    </location>
</feature>
<dbReference type="PANTHER" id="PTHR31061:SF24">
    <property type="entry name" value="LD22376P"/>
    <property type="match status" value="1"/>
</dbReference>
<name>A0ABQ8T7G0_PERAM</name>
<feature type="non-terminal residue" evidence="2">
    <location>
        <position position="1"/>
    </location>
</feature>
<keyword evidence="1" id="KW-0472">Membrane</keyword>
<proteinExistence type="predicted"/>
<dbReference type="Proteomes" id="UP001148838">
    <property type="component" value="Unassembled WGS sequence"/>
</dbReference>
<feature type="transmembrane region" description="Helical" evidence="1">
    <location>
        <begin position="96"/>
        <end position="114"/>
    </location>
</feature>
<dbReference type="PANTHER" id="PTHR31061">
    <property type="entry name" value="LD22376P"/>
    <property type="match status" value="1"/>
</dbReference>
<keyword evidence="1" id="KW-1133">Transmembrane helix</keyword>
<accession>A0ABQ8T7G0</accession>
<evidence type="ECO:0008006" key="4">
    <source>
        <dbReference type="Google" id="ProtNLM"/>
    </source>
</evidence>
<evidence type="ECO:0000313" key="2">
    <source>
        <dbReference type="EMBL" id="KAJ4441630.1"/>
    </source>
</evidence>
<sequence length="340" mass="38331">ISIVLMIFVNDGAGGYWFLEHATWNGLQIADVLFPWFMWIMGVCIPISIKSQLKKGVPRFSMFINVVRRACILFLLGLILNSSWGAKLETLRVFGVLQRFGIVYLVVATLSICFTCRSYKTYEESSFMANIQDILVLLPQWIVIIGIVAGHCFLTFYLEVPGCPTGYLGPGGIQDDARYRDCIGGATGYVDRLILGEKHIYQHPTASEVYHSGPFDPEGIMGCLLSVFQVFLGVQAGTTLSFHREWKDRVIRWIAWGTASGAAGTLLCFASKEEGWIPVNKNLWSLSFVLVTTCFAFYLLSACYLLIDVKRWWNGSPFFYPGQKIFVPFLVLHMEVRHIS</sequence>
<evidence type="ECO:0000313" key="3">
    <source>
        <dbReference type="Proteomes" id="UP001148838"/>
    </source>
</evidence>
<feature type="transmembrane region" description="Helical" evidence="1">
    <location>
        <begin position="284"/>
        <end position="307"/>
    </location>
</feature>
<keyword evidence="1" id="KW-0812">Transmembrane</keyword>
<feature type="transmembrane region" description="Helical" evidence="1">
    <location>
        <begin position="253"/>
        <end position="272"/>
    </location>
</feature>
<keyword evidence="3" id="KW-1185">Reference proteome</keyword>
<feature type="transmembrane region" description="Helical" evidence="1">
    <location>
        <begin position="134"/>
        <end position="158"/>
    </location>
</feature>
<organism evidence="2 3">
    <name type="scientific">Periplaneta americana</name>
    <name type="common">American cockroach</name>
    <name type="synonym">Blatta americana</name>
    <dbReference type="NCBI Taxonomy" id="6978"/>
    <lineage>
        <taxon>Eukaryota</taxon>
        <taxon>Metazoa</taxon>
        <taxon>Ecdysozoa</taxon>
        <taxon>Arthropoda</taxon>
        <taxon>Hexapoda</taxon>
        <taxon>Insecta</taxon>
        <taxon>Pterygota</taxon>
        <taxon>Neoptera</taxon>
        <taxon>Polyneoptera</taxon>
        <taxon>Dictyoptera</taxon>
        <taxon>Blattodea</taxon>
        <taxon>Blattoidea</taxon>
        <taxon>Blattidae</taxon>
        <taxon>Blattinae</taxon>
        <taxon>Periplaneta</taxon>
    </lineage>
</organism>
<reference evidence="2 3" key="1">
    <citation type="journal article" date="2022" name="Allergy">
        <title>Genome assembly and annotation of Periplaneta americana reveal a comprehensive cockroach allergen profile.</title>
        <authorList>
            <person name="Wang L."/>
            <person name="Xiong Q."/>
            <person name="Saelim N."/>
            <person name="Wang L."/>
            <person name="Nong W."/>
            <person name="Wan A.T."/>
            <person name="Shi M."/>
            <person name="Liu X."/>
            <person name="Cao Q."/>
            <person name="Hui J.H.L."/>
            <person name="Sookrung N."/>
            <person name="Leung T.F."/>
            <person name="Tungtrongchitr A."/>
            <person name="Tsui S.K.W."/>
        </authorList>
    </citation>
    <scope>NUCLEOTIDE SEQUENCE [LARGE SCALE GENOMIC DNA]</scope>
    <source>
        <strain evidence="2">PWHHKU_190912</strain>
    </source>
</reference>
<feature type="transmembrane region" description="Helical" evidence="1">
    <location>
        <begin position="66"/>
        <end position="84"/>
    </location>
</feature>
<protein>
    <recommendedName>
        <fullName evidence="4">Heparan-alpha-glucosaminide N-acetyltransferase</fullName>
    </recommendedName>
</protein>